<sequence length="459" mass="52846">MSLTNLPTELLHQICGYLEPSEWCALRLTCQVLHKKSREAFADQFFKSTCMLITQDGLNDLEQFTTNEFIRTHVQELVIVPVLFEAENNMDIGRFKTTFHALQDYEQYQAAVAEHRHILDSGVFEDTITRCVAQFENLAMIGLQSLTMSYRVAGPKRYTPRCLGLRSLERRVPCSRRGIQLYIQRRHRLDFARAHSMVLSVLLKAFVACNRPLRKIDMCNDFHLGCTAAAFMIPESTQQSLIPLVQELEALHLCQLAETPEDHSLSFMHTILVEAAPSLKSLAFGQWCPNQSMSPHSLISLAERVSFRRLRELHLCWVEITYSSFEKLLRTAQPTLRILSIHHVNLSYKFMPSSVPSEPNSAENVKKTEITEREMVQAWRCIWNTIRDELSLTCLSLHQLGCYGFQVKVQEGIGRASIENPDASYNSAYTDISIHEWIDKLYARALTWKRGMFLPWGKW</sequence>
<proteinExistence type="predicted"/>
<evidence type="ECO:0000259" key="1">
    <source>
        <dbReference type="PROSITE" id="PS50181"/>
    </source>
</evidence>
<dbReference type="Proteomes" id="UP001215712">
    <property type="component" value="Unassembled WGS sequence"/>
</dbReference>
<dbReference type="AlphaFoldDB" id="A0AAD6HMW3"/>
<dbReference type="CDD" id="cd09917">
    <property type="entry name" value="F-box_SF"/>
    <property type="match status" value="1"/>
</dbReference>
<dbReference type="InterPro" id="IPR032675">
    <property type="entry name" value="LRR_dom_sf"/>
</dbReference>
<name>A0AAD6HMW3_9EURO</name>
<dbReference type="PROSITE" id="PS50181">
    <property type="entry name" value="FBOX"/>
    <property type="match status" value="1"/>
</dbReference>
<dbReference type="Pfam" id="PF12937">
    <property type="entry name" value="F-box-like"/>
    <property type="match status" value="1"/>
</dbReference>
<dbReference type="InterPro" id="IPR036047">
    <property type="entry name" value="F-box-like_dom_sf"/>
</dbReference>
<organism evidence="2 3">
    <name type="scientific">Penicillium malachiteum</name>
    <dbReference type="NCBI Taxonomy" id="1324776"/>
    <lineage>
        <taxon>Eukaryota</taxon>
        <taxon>Fungi</taxon>
        <taxon>Dikarya</taxon>
        <taxon>Ascomycota</taxon>
        <taxon>Pezizomycotina</taxon>
        <taxon>Eurotiomycetes</taxon>
        <taxon>Eurotiomycetidae</taxon>
        <taxon>Eurotiales</taxon>
        <taxon>Aspergillaceae</taxon>
        <taxon>Penicillium</taxon>
    </lineage>
</organism>
<feature type="domain" description="F-box" evidence="1">
    <location>
        <begin position="1"/>
        <end position="49"/>
    </location>
</feature>
<comment type="caution">
    <text evidence="2">The sequence shown here is derived from an EMBL/GenBank/DDBJ whole genome shotgun (WGS) entry which is preliminary data.</text>
</comment>
<dbReference type="SUPFAM" id="SSF81383">
    <property type="entry name" value="F-box domain"/>
    <property type="match status" value="1"/>
</dbReference>
<reference evidence="2" key="1">
    <citation type="journal article" date="2023" name="IMA Fungus">
        <title>Comparative genomic study of the Penicillium genus elucidates a diverse pangenome and 15 lateral gene transfer events.</title>
        <authorList>
            <person name="Petersen C."/>
            <person name="Sorensen T."/>
            <person name="Nielsen M.R."/>
            <person name="Sondergaard T.E."/>
            <person name="Sorensen J.L."/>
            <person name="Fitzpatrick D.A."/>
            <person name="Frisvad J.C."/>
            <person name="Nielsen K.L."/>
        </authorList>
    </citation>
    <scope>NUCLEOTIDE SEQUENCE</scope>
    <source>
        <strain evidence="2">IBT 17514</strain>
    </source>
</reference>
<protein>
    <recommendedName>
        <fullName evidence="1">F-box domain-containing protein</fullName>
    </recommendedName>
</protein>
<dbReference type="EMBL" id="JAQJAN010000006">
    <property type="protein sequence ID" value="KAJ5727306.1"/>
    <property type="molecule type" value="Genomic_DNA"/>
</dbReference>
<accession>A0AAD6HMW3</accession>
<keyword evidence="3" id="KW-1185">Reference proteome</keyword>
<evidence type="ECO:0000313" key="2">
    <source>
        <dbReference type="EMBL" id="KAJ5727306.1"/>
    </source>
</evidence>
<dbReference type="InterPro" id="IPR001810">
    <property type="entry name" value="F-box_dom"/>
</dbReference>
<evidence type="ECO:0000313" key="3">
    <source>
        <dbReference type="Proteomes" id="UP001215712"/>
    </source>
</evidence>
<gene>
    <name evidence="2" type="ORF">N7493_005126</name>
</gene>
<reference evidence="2" key="2">
    <citation type="submission" date="2023-01" db="EMBL/GenBank/DDBJ databases">
        <authorList>
            <person name="Petersen C."/>
        </authorList>
    </citation>
    <scope>NUCLEOTIDE SEQUENCE</scope>
    <source>
        <strain evidence="2">IBT 17514</strain>
    </source>
</reference>
<dbReference type="Gene3D" id="3.80.10.10">
    <property type="entry name" value="Ribonuclease Inhibitor"/>
    <property type="match status" value="1"/>
</dbReference>